<keyword evidence="1" id="KW-1133">Transmembrane helix</keyword>
<dbReference type="InterPro" id="IPR005182">
    <property type="entry name" value="YdbS-like_PH"/>
</dbReference>
<dbReference type="RefSeq" id="WP_184426272.1">
    <property type="nucleotide sequence ID" value="NZ_AP027362.1"/>
</dbReference>
<keyword evidence="1" id="KW-0472">Membrane</keyword>
<proteinExistence type="predicted"/>
<dbReference type="PANTHER" id="PTHR34473">
    <property type="entry name" value="UPF0699 TRANSMEMBRANE PROTEIN YDBS"/>
    <property type="match status" value="1"/>
</dbReference>
<evidence type="ECO:0000256" key="1">
    <source>
        <dbReference type="SAM" id="Phobius"/>
    </source>
</evidence>
<reference evidence="3 4" key="1">
    <citation type="submission" date="2020-08" db="EMBL/GenBank/DDBJ databases">
        <title>Genomic Encyclopedia of Type Strains, Phase IV (KMG-IV): sequencing the most valuable type-strain genomes for metagenomic binning, comparative biology and taxonomic classification.</title>
        <authorList>
            <person name="Goeker M."/>
        </authorList>
    </citation>
    <scope>NUCLEOTIDE SEQUENCE [LARGE SCALE GENOMIC DNA]</scope>
    <source>
        <strain evidence="3 4">DSM 26287</strain>
    </source>
</reference>
<feature type="domain" description="YdbS-like PH" evidence="2">
    <location>
        <begin position="97"/>
        <end position="172"/>
    </location>
</feature>
<protein>
    <recommendedName>
        <fullName evidence="2">YdbS-like PH domain-containing protein</fullName>
    </recommendedName>
</protein>
<sequence length="182" mass="20369">MELQKDNFSNASLSIEQLPQISQLQQQPLAPIYAKTRLALTFLFSSLVLLIGLIAIKQQFKPLPAETLPVISNILIIIAILTMVNMFYIFLADKQKHYALRALDLHYTSGLIFRKTVSQPVLRIQHVELKRGPIDRKVGLAKLQVFSAGGALHTFEIPGLPVEDAESIRQFIISHKDANNNG</sequence>
<name>A0A7X0NK02_9GAMM</name>
<keyword evidence="1" id="KW-0812">Transmembrane</keyword>
<evidence type="ECO:0000259" key="2">
    <source>
        <dbReference type="Pfam" id="PF03703"/>
    </source>
</evidence>
<accession>A0A7X0NK02</accession>
<keyword evidence="4" id="KW-1185">Reference proteome</keyword>
<dbReference type="Proteomes" id="UP000537141">
    <property type="component" value="Unassembled WGS sequence"/>
</dbReference>
<organism evidence="3 4">
    <name type="scientific">Thalassotalea piscium</name>
    <dbReference type="NCBI Taxonomy" id="1230533"/>
    <lineage>
        <taxon>Bacteria</taxon>
        <taxon>Pseudomonadati</taxon>
        <taxon>Pseudomonadota</taxon>
        <taxon>Gammaproteobacteria</taxon>
        <taxon>Alteromonadales</taxon>
        <taxon>Colwelliaceae</taxon>
        <taxon>Thalassotalea</taxon>
    </lineage>
</organism>
<dbReference type="PANTHER" id="PTHR34473:SF2">
    <property type="entry name" value="UPF0699 TRANSMEMBRANE PROTEIN YDBT"/>
    <property type="match status" value="1"/>
</dbReference>
<feature type="transmembrane region" description="Helical" evidence="1">
    <location>
        <begin position="68"/>
        <end position="91"/>
    </location>
</feature>
<feature type="transmembrane region" description="Helical" evidence="1">
    <location>
        <begin position="38"/>
        <end position="56"/>
    </location>
</feature>
<comment type="caution">
    <text evidence="3">The sequence shown here is derived from an EMBL/GenBank/DDBJ whole genome shotgun (WGS) entry which is preliminary data.</text>
</comment>
<dbReference type="AlphaFoldDB" id="A0A7X0NK02"/>
<evidence type="ECO:0000313" key="4">
    <source>
        <dbReference type="Proteomes" id="UP000537141"/>
    </source>
</evidence>
<dbReference type="EMBL" id="JACHHU010000037">
    <property type="protein sequence ID" value="MBB6544820.1"/>
    <property type="molecule type" value="Genomic_DNA"/>
</dbReference>
<dbReference type="Pfam" id="PF03703">
    <property type="entry name" value="bPH_2"/>
    <property type="match status" value="1"/>
</dbReference>
<evidence type="ECO:0000313" key="3">
    <source>
        <dbReference type="EMBL" id="MBB6544820.1"/>
    </source>
</evidence>
<gene>
    <name evidence="3" type="ORF">HNQ55_003353</name>
</gene>